<dbReference type="PRINTS" id="PR00398">
    <property type="entry name" value="STRDHORMONER"/>
</dbReference>
<keyword evidence="6" id="KW-0446">Lipid-binding</keyword>
<dbReference type="Gene3D" id="3.30.50.10">
    <property type="entry name" value="Erythroid Transcription Factor GATA-1, subunit A"/>
    <property type="match status" value="1"/>
</dbReference>
<evidence type="ECO:0000256" key="11">
    <source>
        <dbReference type="RuleBase" id="RU004334"/>
    </source>
</evidence>
<reference evidence="16 17" key="2">
    <citation type="journal article" date="2021" name="J. Hered.">
        <title>Feather Gene Expression Elucidates the Developmental Basis of Plumage Iridescence in African Starlings.</title>
        <authorList>
            <person name="Rubenstein D.R."/>
            <person name="Corvelo A."/>
            <person name="MacManes M.D."/>
            <person name="Maia R."/>
            <person name="Narzisi G."/>
            <person name="Rousaki A."/>
            <person name="Vandenabeele P."/>
            <person name="Shawkey M.D."/>
            <person name="Solomon J."/>
        </authorList>
    </citation>
    <scope>NUCLEOTIDE SEQUENCE [LARGE SCALE GENOMIC DNA]</scope>
    <source>
        <strain evidence="16">SS15</strain>
    </source>
</reference>
<dbReference type="SMART" id="SM00430">
    <property type="entry name" value="HOLI"/>
    <property type="match status" value="1"/>
</dbReference>
<feature type="region of interest" description="Disordered" evidence="12">
    <location>
        <begin position="223"/>
        <end position="249"/>
    </location>
</feature>
<dbReference type="AlphaFoldDB" id="A0A835NTL8"/>
<evidence type="ECO:0008006" key="18">
    <source>
        <dbReference type="Google" id="ProtNLM"/>
    </source>
</evidence>
<evidence type="ECO:0000259" key="14">
    <source>
        <dbReference type="PROSITE" id="PS51843"/>
    </source>
</evidence>
<evidence type="ECO:0000313" key="16">
    <source>
        <dbReference type="EMBL" id="KAI1238585.1"/>
    </source>
</evidence>
<evidence type="ECO:0000256" key="9">
    <source>
        <dbReference type="ARBA" id="ARBA00023170"/>
    </source>
</evidence>
<dbReference type="EMBL" id="JADDUC020000006">
    <property type="protein sequence ID" value="KAI1238585.1"/>
    <property type="molecule type" value="Genomic_DNA"/>
</dbReference>
<keyword evidence="10 11" id="KW-0539">Nucleus</keyword>
<evidence type="ECO:0000313" key="15">
    <source>
        <dbReference type="EMBL" id="KAG0120050.1"/>
    </source>
</evidence>
<gene>
    <name evidence="16" type="ORF">IHE44_0013320</name>
    <name evidence="15" type="ORF">IHE44_013043</name>
</gene>
<keyword evidence="5 11" id="KW-0805">Transcription regulation</keyword>
<dbReference type="Proteomes" id="UP000618051">
    <property type="component" value="Unassembled WGS sequence"/>
</dbReference>
<comment type="subcellular location">
    <subcellularLocation>
        <location evidence="11">Nucleus</location>
    </subcellularLocation>
</comment>
<dbReference type="PROSITE" id="PS51843">
    <property type="entry name" value="NR_LBD"/>
    <property type="match status" value="1"/>
</dbReference>
<evidence type="ECO:0000256" key="2">
    <source>
        <dbReference type="ARBA" id="ARBA00022723"/>
    </source>
</evidence>
<keyword evidence="8 11" id="KW-0804">Transcription</keyword>
<comment type="similarity">
    <text evidence="11">Belongs to the nuclear hormone receptor family.</text>
</comment>
<dbReference type="GO" id="GO:0005634">
    <property type="term" value="C:nucleus"/>
    <property type="evidence" value="ECO:0007669"/>
    <property type="project" value="UniProtKB-SubCell"/>
</dbReference>
<evidence type="ECO:0000259" key="13">
    <source>
        <dbReference type="PROSITE" id="PS51030"/>
    </source>
</evidence>
<feature type="domain" description="Nuclear receptor" evidence="13">
    <location>
        <begin position="50"/>
        <end position="190"/>
    </location>
</feature>
<dbReference type="SUPFAM" id="SSF57716">
    <property type="entry name" value="Glucocorticoid receptor-like (DNA-binding domain)"/>
    <property type="match status" value="2"/>
</dbReference>
<name>A0A835NTL8_9PASS</name>
<comment type="caution">
    <text evidence="15">The sequence shown here is derived from an EMBL/GenBank/DDBJ whole genome shotgun (WGS) entry which is preliminary data.</text>
</comment>
<dbReference type="InterPro" id="IPR001628">
    <property type="entry name" value="Znf_hrmn_rcpt"/>
</dbReference>
<protein>
    <recommendedName>
        <fullName evidence="18">Mineralocorticoid receptor</fullName>
    </recommendedName>
</protein>
<dbReference type="Pfam" id="PF00105">
    <property type="entry name" value="zf-C4"/>
    <property type="match status" value="2"/>
</dbReference>
<dbReference type="OrthoDB" id="5789523at2759"/>
<reference evidence="16" key="3">
    <citation type="submission" date="2022-01" db="EMBL/GenBank/DDBJ databases">
        <authorList>
            <person name="Rubenstein D.R."/>
        </authorList>
    </citation>
    <scope>NUCLEOTIDE SEQUENCE</scope>
    <source>
        <strain evidence="16">SS15</strain>
        <tissue evidence="16">Liver</tissue>
    </source>
</reference>
<evidence type="ECO:0000256" key="4">
    <source>
        <dbReference type="ARBA" id="ARBA00022833"/>
    </source>
</evidence>
<dbReference type="SMART" id="SM00399">
    <property type="entry name" value="ZnF_C4"/>
    <property type="match status" value="1"/>
</dbReference>
<keyword evidence="2 11" id="KW-0479">Metal-binding</keyword>
<dbReference type="PRINTS" id="PR00047">
    <property type="entry name" value="STROIDFINGER"/>
</dbReference>
<keyword evidence="3 11" id="KW-0863">Zinc-finger</keyword>
<keyword evidence="1" id="KW-0754">Steroid-binding</keyword>
<evidence type="ECO:0000256" key="7">
    <source>
        <dbReference type="ARBA" id="ARBA00023125"/>
    </source>
</evidence>
<evidence type="ECO:0000256" key="1">
    <source>
        <dbReference type="ARBA" id="ARBA00022665"/>
    </source>
</evidence>
<dbReference type="CDD" id="cd07075">
    <property type="entry name" value="NR_LBD_MR"/>
    <property type="match status" value="1"/>
</dbReference>
<dbReference type="PROSITE" id="PS00031">
    <property type="entry name" value="NUCLEAR_REC_DBD_1"/>
    <property type="match status" value="1"/>
</dbReference>
<keyword evidence="4 11" id="KW-0862">Zinc</keyword>
<dbReference type="EMBL" id="JADDUC010000070">
    <property type="protein sequence ID" value="KAG0120050.1"/>
    <property type="molecule type" value="Genomic_DNA"/>
</dbReference>
<evidence type="ECO:0000256" key="3">
    <source>
        <dbReference type="ARBA" id="ARBA00022771"/>
    </source>
</evidence>
<dbReference type="GO" id="GO:0043565">
    <property type="term" value="F:sequence-specific DNA binding"/>
    <property type="evidence" value="ECO:0007669"/>
    <property type="project" value="InterPro"/>
</dbReference>
<dbReference type="InterPro" id="IPR000536">
    <property type="entry name" value="Nucl_hrmn_rcpt_lig-bd"/>
</dbReference>
<dbReference type="FunFam" id="1.10.565.10:FF:000004">
    <property type="entry name" value="Androgen receptor variant"/>
    <property type="match status" value="1"/>
</dbReference>
<keyword evidence="7 11" id="KW-0238">DNA-binding</keyword>
<proteinExistence type="inferred from homology"/>
<evidence type="ECO:0000256" key="6">
    <source>
        <dbReference type="ARBA" id="ARBA00023121"/>
    </source>
</evidence>
<dbReference type="CDD" id="cd07172">
    <property type="entry name" value="NR_DBD_GR_PR"/>
    <property type="match status" value="1"/>
</dbReference>
<dbReference type="GO" id="GO:0003700">
    <property type="term" value="F:DNA-binding transcription factor activity"/>
    <property type="evidence" value="ECO:0007669"/>
    <property type="project" value="InterPro"/>
</dbReference>
<organism evidence="15">
    <name type="scientific">Lamprotornis superbus</name>
    <dbReference type="NCBI Taxonomy" id="245042"/>
    <lineage>
        <taxon>Eukaryota</taxon>
        <taxon>Metazoa</taxon>
        <taxon>Chordata</taxon>
        <taxon>Craniata</taxon>
        <taxon>Vertebrata</taxon>
        <taxon>Euteleostomi</taxon>
        <taxon>Archelosauria</taxon>
        <taxon>Archosauria</taxon>
        <taxon>Dinosauria</taxon>
        <taxon>Saurischia</taxon>
        <taxon>Theropoda</taxon>
        <taxon>Coelurosauria</taxon>
        <taxon>Aves</taxon>
        <taxon>Neognathae</taxon>
        <taxon>Neoaves</taxon>
        <taxon>Telluraves</taxon>
        <taxon>Australaves</taxon>
        <taxon>Passeriformes</taxon>
        <taxon>Sturnidae</taxon>
        <taxon>Lamprotornis</taxon>
    </lineage>
</organism>
<dbReference type="PROSITE" id="PS51030">
    <property type="entry name" value="NUCLEAR_REC_DBD_2"/>
    <property type="match status" value="1"/>
</dbReference>
<dbReference type="InterPro" id="IPR001723">
    <property type="entry name" value="Nuclear_hrmn_rcpt"/>
</dbReference>
<reference evidence="15" key="1">
    <citation type="submission" date="2020-10" db="EMBL/GenBank/DDBJ databases">
        <title>Feather gene expression reveals the developmental basis of iridescence in African starlings.</title>
        <authorList>
            <person name="Rubenstein D.R."/>
        </authorList>
    </citation>
    <scope>NUCLEOTIDE SEQUENCE</scope>
    <source>
        <strain evidence="15">SS15</strain>
        <tissue evidence="15">Liver</tissue>
    </source>
</reference>
<dbReference type="GO" id="GO:0005496">
    <property type="term" value="F:steroid binding"/>
    <property type="evidence" value="ECO:0007669"/>
    <property type="project" value="UniProtKB-KW"/>
</dbReference>
<dbReference type="SUPFAM" id="SSF48508">
    <property type="entry name" value="Nuclear receptor ligand-binding domain"/>
    <property type="match status" value="1"/>
</dbReference>
<evidence type="ECO:0000256" key="8">
    <source>
        <dbReference type="ARBA" id="ARBA00023163"/>
    </source>
</evidence>
<feature type="domain" description="NR LBD" evidence="14">
    <location>
        <begin position="269"/>
        <end position="503"/>
    </location>
</feature>
<accession>A0A835NTL8</accession>
<dbReference type="GO" id="GO:0008270">
    <property type="term" value="F:zinc ion binding"/>
    <property type="evidence" value="ECO:0007669"/>
    <property type="project" value="UniProtKB-KW"/>
</dbReference>
<keyword evidence="9 11" id="KW-0675">Receptor</keyword>
<dbReference type="Pfam" id="PF00104">
    <property type="entry name" value="Hormone_recep"/>
    <property type="match status" value="1"/>
</dbReference>
<evidence type="ECO:0000256" key="12">
    <source>
        <dbReference type="SAM" id="MobiDB-lite"/>
    </source>
</evidence>
<keyword evidence="17" id="KW-1185">Reference proteome</keyword>
<dbReference type="PANTHER" id="PTHR48092">
    <property type="entry name" value="KNIRPS-RELATED PROTEIN-RELATED"/>
    <property type="match status" value="1"/>
</dbReference>
<dbReference type="InterPro" id="IPR013088">
    <property type="entry name" value="Znf_NHR/GATA"/>
</dbReference>
<dbReference type="Gene3D" id="1.10.565.10">
    <property type="entry name" value="Retinoid X Receptor"/>
    <property type="match status" value="1"/>
</dbReference>
<evidence type="ECO:0000313" key="17">
    <source>
        <dbReference type="Proteomes" id="UP000618051"/>
    </source>
</evidence>
<dbReference type="InterPro" id="IPR050200">
    <property type="entry name" value="Nuclear_hormone_rcpt_NR3"/>
</dbReference>
<sequence length="523" mass="58723">MCGIVYEDIEKRVFAVGVSATQPERVDFWDQAIAISSSLRSVSTGSSRPSKVCLVCGDEASGCHYGVVTCGSCKVFFKRAVEVEVGNLSRLQLLGWVALLASGTHSKDHQTIPIVVVSLVSAQCEGKLPESMKEQKTGSMLRMAEHWSQHNYLCAGRNDCIIDKIRRKNCPACRLQKCLQAGMNLGALAFISCMKPGVLLAFCTDLVLTLLILAARKSKKLGKLKGMHEEQPQQRQQPPPQSPEEGTTYIAPVTEPSVNTALVPHMSAISPALTPSPVKILESIEPEIVYAGYDSSKPDTAEYLLSTLNRLAGKQMIQVVKWAKILPGFRNLPLEDQITLIQYSWMCLSSFALSWRSYKHTNSQFLYFAPDLIFDEERMRQSAMFELCQGMHQISLQFVRLQLSFEEYTIMKVLLLLSTVPKDGLKSQAAFEEMRANYIKELKKMVTKCPSNSGQSWQRFYQLTKLLDSMHDLVSDLLEFCFYTFRESQALKVEFPAMLVEIISDQLPKVESGNAKPLYFHRK</sequence>
<evidence type="ECO:0000256" key="10">
    <source>
        <dbReference type="ARBA" id="ARBA00023242"/>
    </source>
</evidence>
<evidence type="ECO:0000256" key="5">
    <source>
        <dbReference type="ARBA" id="ARBA00023015"/>
    </source>
</evidence>
<dbReference type="InterPro" id="IPR035500">
    <property type="entry name" value="NHR-like_dom_sf"/>
</dbReference>